<sequence length="116" mass="12348">FDESLFNRIAALPLVSLGLMAGRSLKTLAGIEQLSGLRSLRLKNQGLLETIGPIAALPALEQLNIQYCKRITDINTLEALPALQDLTLGGCGNIGLGVLEAKLKTKLRHSNIAATT</sequence>
<reference evidence="1" key="1">
    <citation type="journal article" date="2014" name="Front. Microbiol.">
        <title>High frequency of phylogenetically diverse reductive dehalogenase-homologous genes in deep subseafloor sedimentary metagenomes.</title>
        <authorList>
            <person name="Kawai M."/>
            <person name="Futagami T."/>
            <person name="Toyoda A."/>
            <person name="Takaki Y."/>
            <person name="Nishi S."/>
            <person name="Hori S."/>
            <person name="Arai W."/>
            <person name="Tsubouchi T."/>
            <person name="Morono Y."/>
            <person name="Uchiyama I."/>
            <person name="Ito T."/>
            <person name="Fujiyama A."/>
            <person name="Inagaki F."/>
            <person name="Takami H."/>
        </authorList>
    </citation>
    <scope>NUCLEOTIDE SEQUENCE</scope>
    <source>
        <strain evidence="1">Expedition CK06-06</strain>
    </source>
</reference>
<protein>
    <submittedName>
        <fullName evidence="1">Uncharacterized protein</fullName>
    </submittedName>
</protein>
<feature type="non-terminal residue" evidence="1">
    <location>
        <position position="1"/>
    </location>
</feature>
<gene>
    <name evidence="1" type="ORF">S03H2_67846</name>
</gene>
<dbReference type="Gene3D" id="3.80.10.10">
    <property type="entry name" value="Ribonuclease Inhibitor"/>
    <property type="match status" value="1"/>
</dbReference>
<proteinExistence type="predicted"/>
<dbReference type="SUPFAM" id="SSF52047">
    <property type="entry name" value="RNI-like"/>
    <property type="match status" value="1"/>
</dbReference>
<comment type="caution">
    <text evidence="1">The sequence shown here is derived from an EMBL/GenBank/DDBJ whole genome shotgun (WGS) entry which is preliminary data.</text>
</comment>
<dbReference type="EMBL" id="BARU01044502">
    <property type="protein sequence ID" value="GAH78406.1"/>
    <property type="molecule type" value="Genomic_DNA"/>
</dbReference>
<dbReference type="InterPro" id="IPR032675">
    <property type="entry name" value="LRR_dom_sf"/>
</dbReference>
<evidence type="ECO:0000313" key="1">
    <source>
        <dbReference type="EMBL" id="GAH78406.1"/>
    </source>
</evidence>
<accession>X1I7M9</accession>
<dbReference type="AlphaFoldDB" id="X1I7M9"/>
<organism evidence="1">
    <name type="scientific">marine sediment metagenome</name>
    <dbReference type="NCBI Taxonomy" id="412755"/>
    <lineage>
        <taxon>unclassified sequences</taxon>
        <taxon>metagenomes</taxon>
        <taxon>ecological metagenomes</taxon>
    </lineage>
</organism>
<name>X1I7M9_9ZZZZ</name>